<name>A0AA46TI88_9ACTN</name>
<dbReference type="RefSeq" id="WP_271634449.1">
    <property type="nucleotide sequence ID" value="NZ_CP094970.1"/>
</dbReference>
<feature type="region of interest" description="Disordered" evidence="1">
    <location>
        <begin position="69"/>
        <end position="112"/>
    </location>
</feature>
<dbReference type="EMBL" id="CP094970">
    <property type="protein sequence ID" value="UYM05630.1"/>
    <property type="molecule type" value="Genomic_DNA"/>
</dbReference>
<feature type="compositionally biased region" description="Polar residues" evidence="1">
    <location>
        <begin position="103"/>
        <end position="112"/>
    </location>
</feature>
<evidence type="ECO:0000313" key="3">
    <source>
        <dbReference type="Proteomes" id="UP001164390"/>
    </source>
</evidence>
<organism evidence="2 3">
    <name type="scientific">Solicola gregarius</name>
    <dbReference type="NCBI Taxonomy" id="2908642"/>
    <lineage>
        <taxon>Bacteria</taxon>
        <taxon>Bacillati</taxon>
        <taxon>Actinomycetota</taxon>
        <taxon>Actinomycetes</taxon>
        <taxon>Propionibacteriales</taxon>
        <taxon>Nocardioidaceae</taxon>
        <taxon>Solicola</taxon>
    </lineage>
</organism>
<dbReference type="Proteomes" id="UP001164390">
    <property type="component" value="Chromosome"/>
</dbReference>
<protein>
    <recommendedName>
        <fullName evidence="4">Core-binding (CB) domain-containing protein</fullName>
    </recommendedName>
</protein>
<evidence type="ECO:0000256" key="1">
    <source>
        <dbReference type="SAM" id="MobiDB-lite"/>
    </source>
</evidence>
<keyword evidence="3" id="KW-1185">Reference proteome</keyword>
<evidence type="ECO:0000313" key="2">
    <source>
        <dbReference type="EMBL" id="UYM05630.1"/>
    </source>
</evidence>
<gene>
    <name evidence="2" type="ORF">L0C25_00655</name>
</gene>
<reference evidence="2" key="1">
    <citation type="submission" date="2022-01" db="EMBL/GenBank/DDBJ databases">
        <title>Nocardioidaceae gen. sp. A5X3R13.</title>
        <authorList>
            <person name="Lopez Marin M.A."/>
            <person name="Uhlik O."/>
        </authorList>
    </citation>
    <scope>NUCLEOTIDE SEQUENCE</scope>
    <source>
        <strain evidence="2">A5X3R13</strain>
    </source>
</reference>
<dbReference type="KEGG" id="sgrg:L0C25_00655"/>
<accession>A0AA46TI88</accession>
<dbReference type="AlphaFoldDB" id="A0AA46TI88"/>
<evidence type="ECO:0008006" key="4">
    <source>
        <dbReference type="Google" id="ProtNLM"/>
    </source>
</evidence>
<proteinExistence type="predicted"/>
<sequence length="112" mass="12339">MNFILPTNEASRHPGAAQVLGDASPLTCRSYGHDLLRWWRLLTLIQVGWDKATRAEVELLVGWLRSAPNAQRRRSRADVDPPGSVNVKTGKPRLRAGYAPSGVRQSGVSVPR</sequence>